<gene>
    <name evidence="1" type="ORF">BN1221_02139c</name>
</gene>
<evidence type="ECO:0000313" key="2">
    <source>
        <dbReference type="Proteomes" id="UP000044377"/>
    </source>
</evidence>
<dbReference type="AlphaFoldDB" id="A0A0G4JUV4"/>
<reference evidence="2" key="1">
    <citation type="submission" date="2015-01" db="EMBL/GenBank/DDBJ databases">
        <authorList>
            <person name="Paterson Steve"/>
        </authorList>
    </citation>
    <scope>NUCLEOTIDE SEQUENCE [LARGE SCALE GENOMIC DNA]</scope>
    <source>
        <strain evidence="2">OBR1</strain>
    </source>
</reference>
<organism evidence="1 2">
    <name type="scientific">Brenneria goodwinii</name>
    <dbReference type="NCBI Taxonomy" id="1109412"/>
    <lineage>
        <taxon>Bacteria</taxon>
        <taxon>Pseudomonadati</taxon>
        <taxon>Pseudomonadota</taxon>
        <taxon>Gammaproteobacteria</taxon>
        <taxon>Enterobacterales</taxon>
        <taxon>Pectobacteriaceae</taxon>
        <taxon>Brenneria</taxon>
    </lineage>
</organism>
<accession>A0A0G4JUV4</accession>
<evidence type="ECO:0000313" key="1">
    <source>
        <dbReference type="EMBL" id="CPR16550.1"/>
    </source>
</evidence>
<dbReference type="EMBL" id="CGIG01000001">
    <property type="protein sequence ID" value="CPR16550.1"/>
    <property type="molecule type" value="Genomic_DNA"/>
</dbReference>
<proteinExistence type="predicted"/>
<dbReference type="Proteomes" id="UP000044377">
    <property type="component" value="Unassembled WGS sequence"/>
</dbReference>
<protein>
    <submittedName>
        <fullName evidence="1">Uncharacterized protein</fullName>
    </submittedName>
</protein>
<keyword evidence="2" id="KW-1185">Reference proteome</keyword>
<dbReference type="STRING" id="1109412.BN1221_02139c"/>
<name>A0A0G4JUV4_9GAMM</name>
<sequence length="42" mass="4944">MVSAVFERAENFTLYRAWRNITEKDQCLSRTTHETSPLLINT</sequence>